<keyword evidence="4" id="KW-0274">FAD</keyword>
<dbReference type="InterPro" id="IPR015345">
    <property type="entry name" value="Cytokinin_DH_FAD/cytokin-bd"/>
</dbReference>
<dbReference type="InterPro" id="IPR016166">
    <property type="entry name" value="FAD-bd_PCMH"/>
</dbReference>
<name>A0A128Z3A6_LEGPN</name>
<dbReference type="SUPFAM" id="SSF55103">
    <property type="entry name" value="FAD-linked oxidases, C-terminal domain"/>
    <property type="match status" value="1"/>
</dbReference>
<dbReference type="Pfam" id="PF01565">
    <property type="entry name" value="FAD_binding_4"/>
    <property type="match status" value="1"/>
</dbReference>
<dbReference type="PANTHER" id="PTHR13878:SF53">
    <property type="entry name" value="CYTOKININ DEHYDROGENASE 6"/>
    <property type="match status" value="1"/>
</dbReference>
<keyword evidence="3" id="KW-0285">Flavoprotein</keyword>
<dbReference type="PROSITE" id="PS51387">
    <property type="entry name" value="FAD_PCMH"/>
    <property type="match status" value="1"/>
</dbReference>
<evidence type="ECO:0000259" key="6">
    <source>
        <dbReference type="PROSITE" id="PS51387"/>
    </source>
</evidence>
<dbReference type="InterPro" id="IPR016164">
    <property type="entry name" value="FAD-linked_Oxase-like_C"/>
</dbReference>
<dbReference type="InterPro" id="IPR016169">
    <property type="entry name" value="FAD-bd_PCMH_sub2"/>
</dbReference>
<evidence type="ECO:0000256" key="2">
    <source>
        <dbReference type="ARBA" id="ARBA00005466"/>
    </source>
</evidence>
<dbReference type="Gene3D" id="3.30.465.10">
    <property type="match status" value="1"/>
</dbReference>
<sequence length="456" mass="51492">MSQNQWSLEKIKQYKEDTGQALLSDEQSLVLFGQDFGKLIQSQPVAVSAPQSIESLQSLILFANQYHLPVTIRGNGLSQGGQSLPVPGGLTISMQSFNKPLDLSEDLIWVEANTSWKNLLEKSLLNNKAPYVLPYNCNLSVGGVLSAGGIGASSFKYGVINAYVSALEVVDGLGRKQIVEKNSPLFQACLSGQGRFGVITKACIQLRSVQPRVKTFFLVYADQNQWFEDIYKIQGKVDYMEIFCSPSIQGARLKEDKRIPMAYWLYGLHLSVEYDRHAENILGQLKPWNVLNIQEESILSYFLRHNSRFDMMKLTGQWDLLHPWYECFVPTSFLTGVLSQLLEELPLHYASLVHVVPIAKQKAGFMMLPDCDSICEFMILNPGVPYSLEESCLKAIENLDKHLLQNNGKRYLSGFLGTELPDNYWLKHFGEKYDSWVGLKKQYDPAGIFSSMLHHI</sequence>
<feature type="domain" description="FAD-binding PCMH-type" evidence="6">
    <location>
        <begin position="40"/>
        <end position="209"/>
    </location>
</feature>
<dbReference type="RefSeq" id="WP_027220932.1">
    <property type="nucleotide sequence ID" value="NZ_AP024961.1"/>
</dbReference>
<dbReference type="EMBL" id="JAPXIC010000017">
    <property type="protein sequence ID" value="MCZ4718404.1"/>
    <property type="molecule type" value="Genomic_DNA"/>
</dbReference>
<evidence type="ECO:0000256" key="1">
    <source>
        <dbReference type="ARBA" id="ARBA00001974"/>
    </source>
</evidence>
<proteinExistence type="inferred from homology"/>
<reference evidence="7" key="1">
    <citation type="submission" date="2022-12" db="EMBL/GenBank/DDBJ databases">
        <title>Comparative genomics of Legionella pneumophila isolates from the West Bank and Germany support molecular epidemiology of Legionnaires disease.</title>
        <authorList>
            <person name="Zayed A.R."/>
            <person name="Bitar D.M."/>
            <person name="Steinert M."/>
            <person name="Lueck C."/>
            <person name="Brettar I."/>
            <person name="Hoefle M.G."/>
            <person name="Bunk B."/>
        </authorList>
    </citation>
    <scope>NUCLEOTIDE SEQUENCE</scope>
    <source>
        <strain evidence="7">H23</strain>
    </source>
</reference>
<dbReference type="InterPro" id="IPR016170">
    <property type="entry name" value="Cytok_DH_C_sf"/>
</dbReference>
<evidence type="ECO:0000256" key="5">
    <source>
        <dbReference type="ARBA" id="ARBA00023002"/>
    </source>
</evidence>
<comment type="cofactor">
    <cofactor evidence="1">
        <name>FAD</name>
        <dbReference type="ChEBI" id="CHEBI:57692"/>
    </cofactor>
</comment>
<dbReference type="PANTHER" id="PTHR13878">
    <property type="entry name" value="GULONOLACTONE OXIDASE"/>
    <property type="match status" value="1"/>
</dbReference>
<dbReference type="GO" id="GO:0009690">
    <property type="term" value="P:cytokinin metabolic process"/>
    <property type="evidence" value="ECO:0007669"/>
    <property type="project" value="InterPro"/>
</dbReference>
<dbReference type="GO" id="GO:0019139">
    <property type="term" value="F:cytokinin dehydrogenase activity"/>
    <property type="evidence" value="ECO:0007669"/>
    <property type="project" value="InterPro"/>
</dbReference>
<keyword evidence="5" id="KW-0560">Oxidoreductase</keyword>
<dbReference type="SUPFAM" id="SSF56176">
    <property type="entry name" value="FAD-binding/transporter-associated domain-like"/>
    <property type="match status" value="1"/>
</dbReference>
<dbReference type="AlphaFoldDB" id="A0A128Z3A6"/>
<comment type="similarity">
    <text evidence="2">Belongs to the oxygen-dependent FAD-linked oxidoreductase family.</text>
</comment>
<dbReference type="Proteomes" id="UP001071279">
    <property type="component" value="Unassembled WGS sequence"/>
</dbReference>
<protein>
    <submittedName>
        <fullName evidence="7">FAD-binding protein</fullName>
    </submittedName>
</protein>
<gene>
    <name evidence="7" type="ORF">O6C86_04135</name>
</gene>
<evidence type="ECO:0000256" key="4">
    <source>
        <dbReference type="ARBA" id="ARBA00022827"/>
    </source>
</evidence>
<dbReference type="InterPro" id="IPR036318">
    <property type="entry name" value="FAD-bd_PCMH-like_sf"/>
</dbReference>
<dbReference type="InterPro" id="IPR016167">
    <property type="entry name" value="FAD-bd_PCMH_sub1"/>
</dbReference>
<dbReference type="InterPro" id="IPR006094">
    <property type="entry name" value="Oxid_FAD_bind_N"/>
</dbReference>
<evidence type="ECO:0000313" key="8">
    <source>
        <dbReference type="Proteomes" id="UP001071279"/>
    </source>
</evidence>
<dbReference type="Pfam" id="PF09265">
    <property type="entry name" value="Cytokin-bind"/>
    <property type="match status" value="1"/>
</dbReference>
<comment type="caution">
    <text evidence="7">The sequence shown here is derived from an EMBL/GenBank/DDBJ whole genome shotgun (WGS) entry which is preliminary data.</text>
</comment>
<dbReference type="InterPro" id="IPR050432">
    <property type="entry name" value="FAD-linked_Oxidoreductases_BP"/>
</dbReference>
<dbReference type="Gene3D" id="3.30.43.10">
    <property type="entry name" value="Uridine Diphospho-n-acetylenolpyruvylglucosamine Reductase, domain 2"/>
    <property type="match status" value="1"/>
</dbReference>
<dbReference type="Gene3D" id="3.40.462.10">
    <property type="entry name" value="FAD-linked oxidases, C-terminal domain"/>
    <property type="match status" value="1"/>
</dbReference>
<accession>A0A128Z3A6</accession>
<evidence type="ECO:0000313" key="7">
    <source>
        <dbReference type="EMBL" id="MCZ4718404.1"/>
    </source>
</evidence>
<dbReference type="GO" id="GO:0071949">
    <property type="term" value="F:FAD binding"/>
    <property type="evidence" value="ECO:0007669"/>
    <property type="project" value="InterPro"/>
</dbReference>
<organism evidence="7 8">
    <name type="scientific">Legionella pneumophila</name>
    <dbReference type="NCBI Taxonomy" id="446"/>
    <lineage>
        <taxon>Bacteria</taxon>
        <taxon>Pseudomonadati</taxon>
        <taxon>Pseudomonadota</taxon>
        <taxon>Gammaproteobacteria</taxon>
        <taxon>Legionellales</taxon>
        <taxon>Legionellaceae</taxon>
        <taxon>Legionella</taxon>
    </lineage>
</organism>
<evidence type="ECO:0000256" key="3">
    <source>
        <dbReference type="ARBA" id="ARBA00022630"/>
    </source>
</evidence>